<evidence type="ECO:0000313" key="4">
    <source>
        <dbReference type="EMBL" id="NBC43844.1"/>
    </source>
</evidence>
<evidence type="ECO:0000313" key="5">
    <source>
        <dbReference type="Proteomes" id="UP000537825"/>
    </source>
</evidence>
<feature type="coiled-coil region" evidence="1">
    <location>
        <begin position="1296"/>
        <end position="1330"/>
    </location>
</feature>
<feature type="compositionally biased region" description="Basic and acidic residues" evidence="2">
    <location>
        <begin position="1133"/>
        <end position="1145"/>
    </location>
</feature>
<dbReference type="EMBL" id="JAAAPK010000009">
    <property type="protein sequence ID" value="NBC43844.1"/>
    <property type="molecule type" value="Genomic_DNA"/>
</dbReference>
<evidence type="ECO:0000256" key="1">
    <source>
        <dbReference type="SAM" id="Coils"/>
    </source>
</evidence>
<feature type="region of interest" description="Disordered" evidence="2">
    <location>
        <begin position="1071"/>
        <end position="1166"/>
    </location>
</feature>
<feature type="domain" description="eCIS core" evidence="3">
    <location>
        <begin position="48"/>
        <end position="124"/>
    </location>
</feature>
<keyword evidence="5" id="KW-1185">Reference proteome</keyword>
<protein>
    <submittedName>
        <fullName evidence="4">DUF4157 domain-containing protein</fullName>
    </submittedName>
</protein>
<feature type="coiled-coil region" evidence="1">
    <location>
        <begin position="404"/>
        <end position="431"/>
    </location>
</feature>
<reference evidence="4 5" key="1">
    <citation type="submission" date="2020-01" db="EMBL/GenBank/DDBJ databases">
        <title>The draft genome sequence of Corallococcus exiguus DSM 14696.</title>
        <authorList>
            <person name="Zhang X."/>
            <person name="Zhu H."/>
        </authorList>
    </citation>
    <scope>NUCLEOTIDE SEQUENCE [LARGE SCALE GENOMIC DNA]</scope>
    <source>
        <strain evidence="4 5">DSM 14696</strain>
    </source>
</reference>
<dbReference type="InterPro" id="IPR025295">
    <property type="entry name" value="eCIS_core_dom"/>
</dbReference>
<accession>A0A7X5BU87</accession>
<name>A0A7X5BU87_9BACT</name>
<sequence>MSGVKAQTTREAVHAPSTSSVGPRFDARQDLEAERAKVRDILAPGQALAPATRHSMESAFGTGFGDVRVHTSPEAGAAARALGARAFAVGTDIVFGAGNYRPGVPSGERLIAHELAHVVQQRSAGVSGLAAFPESVSTPSHPAEVEAERAASLAVNGLPVPRLTPSAGAVMRDVSMNLDAGPEADVVPVRPTARTNRQMVAEGREAVSNALDPTQRHLVADLTHLIVSGQDILWLDANGKRKGTFAMRPDAVIWATGYYLAMESALVRLVEQKNERWWAPWSFEKDETAFLTNWLQLAEATRFQAEVASVGPLVALVGIPETKPADDSGSGDVATAERLVSKVRERIARSVATKEGDEETSSPGGEGKGVPDRLVVWSDERGPFVNVWEDGVCKALPVSDGETEEALQSRVEEATEELRESRDAANSTQVAKGAKQTGFTGKDGQFVGGALPADVPRLAGARNVANTLPYPSKIVNYGQEITVTGSSSRFEMTLDYASAGSTTLDQVGARMQPITYFWDIFDVTDMQPESRGDMRNAALSSDNQLSRTDAIARDFGRKMGDIAEDTAADVDDATSGSALSVVATWPARSAWLGVVGLSNVVRFGKASISSYIDLVTTPRSEQGVGWDHEGEFLVRCVASPQFDDDSPVRRASSVAAVVVKVMDVNRRATQVNDQNLTKLRRLEALRDQATGEERDGLDAQIVALRRVETASVAELGGDARTALEERIAVANQLAEDRKGSVARDSRTPASRLLDVQLELQGIPLEEYQQQLAQQKEQLGQRLQLIGKVGARIPGANFRPAVTLVSEENGQAHELVMMLGEAEGSREGARHYLLADVTAPSPKDRYVFEGRSSQAGTKGHAEAVRKAFVDFRENNGYGRGTLALRLPKALEDAAGGPLGLEPRMRSAPGTRGRVMQRLTDLATVAEIAGLFLTGPAGLAVGLAGGLAGAVVAVDSLSRRHSAGALKWDFQTIMDVSAIVGGVAAVATPALSALRNAPRWAKRVERLQGLLHIYGVTQLGATVIIIPYQLEMELAELEKLQGQLSPGQLAARRAEAILGAVRSGLMTAGSAVQMLHPPDAGGSPRAADSEDGLATRPAEGEPRVSTPDEVMAPVSRPGTEPPVPAQDGDGAAARRTGEDARKARAPGDEGPLPVDAAGPTTRQPAKSERVTALELELGDLQGKVAVVEVGPPELKGRSTRVRYRKGRVQIEVGPEAGPHQIRTHVETARLLRRYEGPIGHIRRLLSRLVQALTRIPGYGTLGFESRLEVRKLNRIISELESLHAGIDERIQKVGDKEGSALAREKESVQRDIAELEVQLEHYERLVDSLEAGRGYVAAEYEAATQTTLSTVKAQLATLKTVLDKDGRLSLVTTIIDQAALLQHQGRMTGVEDWVKDAATRGTTPRLLELRLSELSGAVKQALLSPADLVTLVPPASGSTAPFTTAVTAGGGKVRRQIGDREKAARQWFSEDKVSAFDVWADLQVSRGINLEKALDTGGGRGMKEPVVRGHVDSIADSMAMTEQAHRHVANLVGDPLRPDLPHVRTEMDVRIISGTAEARMGNHEIQQASELQKRSQETVVLFDNTAAGVSYPGIDGTIGSPPRAIQLKYLDSPFPDSASRSTAMGALEKARNAGFNDVEVYIKPDGKRMRDVLFGWGGPLSSEGGSRQVGDVFENQIIKLIEIQCVDGVMRVEFVDGNYVFKITHVF</sequence>
<comment type="caution">
    <text evidence="4">The sequence shown here is derived from an EMBL/GenBank/DDBJ whole genome shotgun (WGS) entry which is preliminary data.</text>
</comment>
<dbReference type="Proteomes" id="UP000537825">
    <property type="component" value="Unassembled WGS sequence"/>
</dbReference>
<dbReference type="RefSeq" id="WP_161663135.1">
    <property type="nucleotide sequence ID" value="NZ_CBCSLE010000003.1"/>
</dbReference>
<evidence type="ECO:0000256" key="2">
    <source>
        <dbReference type="SAM" id="MobiDB-lite"/>
    </source>
</evidence>
<feature type="region of interest" description="Disordered" evidence="2">
    <location>
        <begin position="350"/>
        <end position="372"/>
    </location>
</feature>
<proteinExistence type="predicted"/>
<keyword evidence="1" id="KW-0175">Coiled coil</keyword>
<dbReference type="Pfam" id="PF13699">
    <property type="entry name" value="eCIS_core"/>
    <property type="match status" value="1"/>
</dbReference>
<feature type="compositionally biased region" description="Polar residues" evidence="2">
    <location>
        <begin position="1"/>
        <end position="21"/>
    </location>
</feature>
<evidence type="ECO:0000259" key="3">
    <source>
        <dbReference type="Pfam" id="PF13699"/>
    </source>
</evidence>
<feature type="region of interest" description="Disordered" evidence="2">
    <location>
        <begin position="1"/>
        <end position="25"/>
    </location>
</feature>
<gene>
    <name evidence="4" type="ORF">GTZ93_28950</name>
</gene>
<organism evidence="4 5">
    <name type="scientific">Corallococcus exiguus</name>
    <dbReference type="NCBI Taxonomy" id="83462"/>
    <lineage>
        <taxon>Bacteria</taxon>
        <taxon>Pseudomonadati</taxon>
        <taxon>Myxococcota</taxon>
        <taxon>Myxococcia</taxon>
        <taxon>Myxococcales</taxon>
        <taxon>Cystobacterineae</taxon>
        <taxon>Myxococcaceae</taxon>
        <taxon>Corallococcus</taxon>
    </lineage>
</organism>